<dbReference type="Pfam" id="PF00076">
    <property type="entry name" value="RRM_1"/>
    <property type="match status" value="3"/>
</dbReference>
<dbReference type="EMBL" id="JAEVFJ010000013">
    <property type="protein sequence ID" value="KAH8101202.1"/>
    <property type="molecule type" value="Genomic_DNA"/>
</dbReference>
<evidence type="ECO:0000313" key="7">
    <source>
        <dbReference type="Proteomes" id="UP000813824"/>
    </source>
</evidence>
<sequence length="571" mass="64074">MSFCKHVLRVLPSPLRVFSTTASRQARQPRGRLNPKRFGLALQPLSDAYFDDLEVDPEGPHNTWTAPLDEKGFGLDKGLRESRARDAARLELDMLEAALDGGLHKLPGLKKGRMVPPLEGWIPAGRRATEDGRMETQWKPPTQSLSKERDGQLVEAASWEGYDRLGTSTVYVGEIPADMTKDDMRKQFGRFGEITDVQFPTDLSGPKHWAGYARLSFRSPSVAETVAAMKHNDLVVRSCMFGREEKPIYHGKPGSVLSVNNLPHVSTQTELRQLFSRFGPIEFVDIPLNRKGENRLRAAKVNFFNDDTALAATKHAIHTPITLGRRELELSVCRTYPIYNPPSRALYIGNIHMEATEDALRLLFRGIEAVTHCTLVFPDKLGSPGLLGGKAFLTFESVTAAKKVLDMHHLLPFEFKGHQLQINFCNPFADAHPRATWKSGLYLTGISTNCKLLDLKHAFKKYKTNINNMAIKLDDSARCIGTGFINMKNPESAEQVIADHVRDPLMLDGRAITVTLAEAKEIYEPSRDLIVLNMKRNMSELGLRQHFEEFAKHIERVHGASKPYSFQEKPG</sequence>
<dbReference type="AlphaFoldDB" id="A0A8K0UPN2"/>
<name>A0A8K0UPN2_9AGAR</name>
<comment type="caution">
    <text evidence="6">The sequence shown here is derived from an EMBL/GenBank/DDBJ whole genome shotgun (WGS) entry which is preliminary data.</text>
</comment>
<dbReference type="SUPFAM" id="SSF54928">
    <property type="entry name" value="RNA-binding domain, RBD"/>
    <property type="match status" value="3"/>
</dbReference>
<dbReference type="PANTHER" id="PTHR24012">
    <property type="entry name" value="RNA BINDING PROTEIN"/>
    <property type="match status" value="1"/>
</dbReference>
<feature type="domain" description="RRM" evidence="5">
    <location>
        <begin position="344"/>
        <end position="427"/>
    </location>
</feature>
<reference evidence="6" key="1">
    <citation type="journal article" date="2021" name="New Phytol.">
        <title>Evolutionary innovations through gain and loss of genes in the ectomycorrhizal Boletales.</title>
        <authorList>
            <person name="Wu G."/>
            <person name="Miyauchi S."/>
            <person name="Morin E."/>
            <person name="Kuo A."/>
            <person name="Drula E."/>
            <person name="Varga T."/>
            <person name="Kohler A."/>
            <person name="Feng B."/>
            <person name="Cao Y."/>
            <person name="Lipzen A."/>
            <person name="Daum C."/>
            <person name="Hundley H."/>
            <person name="Pangilinan J."/>
            <person name="Johnson J."/>
            <person name="Barry K."/>
            <person name="LaButti K."/>
            <person name="Ng V."/>
            <person name="Ahrendt S."/>
            <person name="Min B."/>
            <person name="Choi I.G."/>
            <person name="Park H."/>
            <person name="Plett J.M."/>
            <person name="Magnuson J."/>
            <person name="Spatafora J.W."/>
            <person name="Nagy L.G."/>
            <person name="Henrissat B."/>
            <person name="Grigoriev I.V."/>
            <person name="Yang Z.L."/>
            <person name="Xu J."/>
            <person name="Martin F.M."/>
        </authorList>
    </citation>
    <scope>NUCLEOTIDE SEQUENCE</scope>
    <source>
        <strain evidence="6">KKN 215</strain>
    </source>
</reference>
<evidence type="ECO:0000256" key="3">
    <source>
        <dbReference type="PROSITE-ProRule" id="PRU00176"/>
    </source>
</evidence>
<evidence type="ECO:0000256" key="4">
    <source>
        <dbReference type="SAM" id="MobiDB-lite"/>
    </source>
</evidence>
<accession>A0A8K0UPN2</accession>
<evidence type="ECO:0000256" key="1">
    <source>
        <dbReference type="ARBA" id="ARBA00022737"/>
    </source>
</evidence>
<evidence type="ECO:0000259" key="5">
    <source>
        <dbReference type="PROSITE" id="PS50102"/>
    </source>
</evidence>
<feature type="domain" description="RRM" evidence="5">
    <location>
        <begin position="168"/>
        <end position="244"/>
    </location>
</feature>
<dbReference type="InterPro" id="IPR035979">
    <property type="entry name" value="RBD_domain_sf"/>
</dbReference>
<dbReference type="OrthoDB" id="439808at2759"/>
<evidence type="ECO:0000313" key="6">
    <source>
        <dbReference type="EMBL" id="KAH8101202.1"/>
    </source>
</evidence>
<keyword evidence="7" id="KW-1185">Reference proteome</keyword>
<keyword evidence="2 3" id="KW-0694">RNA-binding</keyword>
<dbReference type="InterPro" id="IPR000504">
    <property type="entry name" value="RRM_dom"/>
</dbReference>
<gene>
    <name evidence="6" type="ORF">BXZ70DRAFT_115998</name>
</gene>
<dbReference type="Gene3D" id="3.30.70.330">
    <property type="match status" value="4"/>
</dbReference>
<dbReference type="GO" id="GO:0003723">
    <property type="term" value="F:RNA binding"/>
    <property type="evidence" value="ECO:0007669"/>
    <property type="project" value="UniProtKB-UniRule"/>
</dbReference>
<protein>
    <recommendedName>
        <fullName evidence="5">RRM domain-containing protein</fullName>
    </recommendedName>
</protein>
<dbReference type="PROSITE" id="PS50102">
    <property type="entry name" value="RRM"/>
    <property type="match status" value="4"/>
</dbReference>
<evidence type="ECO:0000256" key="2">
    <source>
        <dbReference type="ARBA" id="ARBA00022884"/>
    </source>
</evidence>
<proteinExistence type="predicted"/>
<keyword evidence="1" id="KW-0677">Repeat</keyword>
<dbReference type="InterPro" id="IPR012677">
    <property type="entry name" value="Nucleotide-bd_a/b_plait_sf"/>
</dbReference>
<dbReference type="CDD" id="cd00590">
    <property type="entry name" value="RRM_SF"/>
    <property type="match status" value="4"/>
</dbReference>
<dbReference type="SMART" id="SM00360">
    <property type="entry name" value="RRM"/>
    <property type="match status" value="4"/>
</dbReference>
<feature type="domain" description="RRM" evidence="5">
    <location>
        <begin position="439"/>
        <end position="519"/>
    </location>
</feature>
<feature type="domain" description="RRM" evidence="5">
    <location>
        <begin position="255"/>
        <end position="335"/>
    </location>
</feature>
<dbReference type="Proteomes" id="UP000813824">
    <property type="component" value="Unassembled WGS sequence"/>
</dbReference>
<feature type="region of interest" description="Disordered" evidence="4">
    <location>
        <begin position="128"/>
        <end position="150"/>
    </location>
</feature>
<organism evidence="6 7">
    <name type="scientific">Cristinia sonorae</name>
    <dbReference type="NCBI Taxonomy" id="1940300"/>
    <lineage>
        <taxon>Eukaryota</taxon>
        <taxon>Fungi</taxon>
        <taxon>Dikarya</taxon>
        <taxon>Basidiomycota</taxon>
        <taxon>Agaricomycotina</taxon>
        <taxon>Agaricomycetes</taxon>
        <taxon>Agaricomycetidae</taxon>
        <taxon>Agaricales</taxon>
        <taxon>Pleurotineae</taxon>
        <taxon>Stephanosporaceae</taxon>
        <taxon>Cristinia</taxon>
    </lineage>
</organism>